<feature type="compositionally biased region" description="Polar residues" evidence="11">
    <location>
        <begin position="866"/>
        <end position="878"/>
    </location>
</feature>
<evidence type="ECO:0000256" key="5">
    <source>
        <dbReference type="ARBA" id="ARBA00022475"/>
    </source>
</evidence>
<feature type="region of interest" description="Disordered" evidence="11">
    <location>
        <begin position="215"/>
        <end position="265"/>
    </location>
</feature>
<evidence type="ECO:0000256" key="3">
    <source>
        <dbReference type="ARBA" id="ARBA00004236"/>
    </source>
</evidence>
<keyword evidence="8" id="KW-0256">Endoplasmic reticulum</keyword>
<dbReference type="Pfam" id="PF02493">
    <property type="entry name" value="MORN"/>
    <property type="match status" value="8"/>
</dbReference>
<feature type="region of interest" description="Disordered" evidence="11">
    <location>
        <begin position="513"/>
        <end position="540"/>
    </location>
</feature>
<dbReference type="STRING" id="597456.A0A0L7QVW6"/>
<feature type="compositionally biased region" description="Gly residues" evidence="11">
    <location>
        <begin position="931"/>
        <end position="944"/>
    </location>
</feature>
<dbReference type="InterPro" id="IPR017191">
    <property type="entry name" value="Junctophilin"/>
</dbReference>
<feature type="region of interest" description="Disordered" evidence="11">
    <location>
        <begin position="755"/>
        <end position="882"/>
    </location>
</feature>
<feature type="compositionally biased region" description="Low complexity" evidence="11">
    <location>
        <begin position="1"/>
        <end position="12"/>
    </location>
</feature>
<name>A0A0L7QVW6_9HYME</name>
<evidence type="ECO:0000256" key="12">
    <source>
        <dbReference type="SAM" id="Phobius"/>
    </source>
</evidence>
<keyword evidence="7" id="KW-0677">Repeat</keyword>
<feature type="region of interest" description="Disordered" evidence="11">
    <location>
        <begin position="453"/>
        <end position="481"/>
    </location>
</feature>
<keyword evidence="14" id="KW-1185">Reference proteome</keyword>
<evidence type="ECO:0000256" key="6">
    <source>
        <dbReference type="ARBA" id="ARBA00022692"/>
    </source>
</evidence>
<feature type="transmembrane region" description="Helical" evidence="12">
    <location>
        <begin position="1024"/>
        <end position="1043"/>
    </location>
</feature>
<keyword evidence="9 12" id="KW-1133">Transmembrane helix</keyword>
<dbReference type="Proteomes" id="UP000053825">
    <property type="component" value="Unassembled WGS sequence"/>
</dbReference>
<sequence length="1044" mass="114267">MQQQPQSGQQSGAPNGVAGGAQYTQTGGISTAQPGATGTATAASNRAQVNGGRFDFDDGGTYCGGWEDGKAHGHGVCTGPKGQGAYSGSWHYGFEVSGVYTWPSGSVYEGQWQNGKRHGLGMETRGRWIYRGEWTLGLKGRYGVRQSTTSTARYEGTWSNGFQDGYGSESYADSGTYQGQWHNGLRHGYGVRASAPFGLASHYKPSKQVRASLTSLRSADDGGAVAPTPEPTDRRDRRVGDSRGGFVLKARSDNPPARRKSLTEKSLKKGILSGLKIRKQRSTGDLEKHGTGGSIRSNASFASWMSTESSRSQASASVHTDSNASFVIEDEQMDASVTETYLGEWKSDKRSGYGISERSDGLRYEGAWFNNRKYGYGVTTFRDGTKEEGKYKNNVLITSQKKKHLFLIRSAKFRERIEAAVNSAQRASKIALQKADIAISRTATARGRAELADTAAEEARDDSELAQQTAKQFAPDFRQPELERLRNREISKYVPPPQDSVPGKSILHKAATVDQPGSTPMKSPTSEQTTNTSATSTASNVMQSIRRASMKPQSQLQQNQMMPNQLPQNQIQQNQLPQNQLSQSELNQVTPAQLVNQLPMNQLNQANLAGQNLYQTQFPQSMPQNPMQYPNSIPNQYQPSNQFQGGQYGMQNQYPLQGSPYNQPQYQPISPPQGDQYLYQQQQPVGPQGYPNMQAYPNQQVIFIGLLENTFDSRTPIMFEQKVLHELNYIPMIPGWTALPNQYGSGQMNQYGSQQLYGKQQQQQPPPQQQTQVPQQYPADGVGDPQRPPSSTSIRRNSRILTAQDRPNTIGQTLNDRLDHYKVPPSRGSSVDRYARAHSRLTGSRQPSIDKTVTNPPQDMLDRSTRAPSSMRSGTPLNGSVVGSGAATPTYAASTSSQFDGSILKEGLLTGSGQPKRTESLYVTPGRGSTASGGGGGGGGGGGMSKAMPAAAVSLQRKKSLPDVAQPIQLTATAPLSREEVSVLSSMRREEIRRQIDESERLRANPLLYLVSPQVKDWFSRQQLVMVVLFINISLALMFFKLLT</sequence>
<keyword evidence="10 12" id="KW-0472">Membrane</keyword>
<evidence type="ECO:0000256" key="4">
    <source>
        <dbReference type="ARBA" id="ARBA00008599"/>
    </source>
</evidence>
<evidence type="ECO:0000256" key="10">
    <source>
        <dbReference type="ARBA" id="ARBA00023136"/>
    </source>
</evidence>
<dbReference type="AlphaFoldDB" id="A0A0L7QVW6"/>
<feature type="region of interest" description="Disordered" evidence="11">
    <location>
        <begin position="907"/>
        <end position="945"/>
    </location>
</feature>
<evidence type="ECO:0000256" key="2">
    <source>
        <dbReference type="ARBA" id="ARBA00004184"/>
    </source>
</evidence>
<dbReference type="EMBL" id="KQ414725">
    <property type="protein sequence ID" value="KOC62689.1"/>
    <property type="molecule type" value="Genomic_DNA"/>
</dbReference>
<dbReference type="GO" id="GO:0005886">
    <property type="term" value="C:plasma membrane"/>
    <property type="evidence" value="ECO:0007669"/>
    <property type="project" value="UniProtKB-SubCell"/>
</dbReference>
<dbReference type="FunFam" id="2.20.110.10:FF:000001">
    <property type="entry name" value="Junctophilin"/>
    <property type="match status" value="1"/>
</dbReference>
<keyword evidence="5" id="KW-1003">Cell membrane</keyword>
<keyword evidence="6 12" id="KW-0812">Transmembrane</keyword>
<feature type="region of interest" description="Disordered" evidence="11">
    <location>
        <begin position="1"/>
        <end position="44"/>
    </location>
</feature>
<evidence type="ECO:0000256" key="9">
    <source>
        <dbReference type="ARBA" id="ARBA00022989"/>
    </source>
</evidence>
<dbReference type="GO" id="GO:0030314">
    <property type="term" value="C:junctional membrane complex"/>
    <property type="evidence" value="ECO:0007669"/>
    <property type="project" value="InterPro"/>
</dbReference>
<dbReference type="GO" id="GO:0005789">
    <property type="term" value="C:endoplasmic reticulum membrane"/>
    <property type="evidence" value="ECO:0007669"/>
    <property type="project" value="UniProtKB-SubCell"/>
</dbReference>
<comment type="similarity">
    <text evidence="4">Belongs to the junctophilin family.</text>
</comment>
<evidence type="ECO:0000256" key="8">
    <source>
        <dbReference type="ARBA" id="ARBA00022824"/>
    </source>
</evidence>
<dbReference type="InterPro" id="IPR003409">
    <property type="entry name" value="MORN"/>
</dbReference>
<dbReference type="PANTHER" id="PTHR23085">
    <property type="entry name" value="GH28348P"/>
    <property type="match status" value="1"/>
</dbReference>
<accession>A0A0L7QVW6</accession>
<organism evidence="13 14">
    <name type="scientific">Habropoda laboriosa</name>
    <dbReference type="NCBI Taxonomy" id="597456"/>
    <lineage>
        <taxon>Eukaryota</taxon>
        <taxon>Metazoa</taxon>
        <taxon>Ecdysozoa</taxon>
        <taxon>Arthropoda</taxon>
        <taxon>Hexapoda</taxon>
        <taxon>Insecta</taxon>
        <taxon>Pterygota</taxon>
        <taxon>Neoptera</taxon>
        <taxon>Endopterygota</taxon>
        <taxon>Hymenoptera</taxon>
        <taxon>Apocrita</taxon>
        <taxon>Aculeata</taxon>
        <taxon>Apoidea</taxon>
        <taxon>Anthophila</taxon>
        <taxon>Apidae</taxon>
        <taxon>Habropoda</taxon>
    </lineage>
</organism>
<proteinExistence type="inferred from homology"/>
<evidence type="ECO:0000256" key="1">
    <source>
        <dbReference type="ARBA" id="ARBA00004163"/>
    </source>
</evidence>
<evidence type="ECO:0000313" key="14">
    <source>
        <dbReference type="Proteomes" id="UP000053825"/>
    </source>
</evidence>
<evidence type="ECO:0000313" key="13">
    <source>
        <dbReference type="EMBL" id="KOC62689.1"/>
    </source>
</evidence>
<dbReference type="SMART" id="SM00698">
    <property type="entry name" value="MORN"/>
    <property type="match status" value="6"/>
</dbReference>
<feature type="region of interest" description="Disordered" evidence="11">
    <location>
        <begin position="618"/>
        <end position="662"/>
    </location>
</feature>
<reference evidence="13 14" key="1">
    <citation type="submission" date="2015-07" db="EMBL/GenBank/DDBJ databases">
        <title>The genome of Habropoda laboriosa.</title>
        <authorList>
            <person name="Pan H."/>
            <person name="Kapheim K."/>
        </authorList>
    </citation>
    <scope>NUCLEOTIDE SEQUENCE [LARGE SCALE GENOMIC DNA]</scope>
    <source>
        <strain evidence="13">0110345459</strain>
    </source>
</reference>
<gene>
    <name evidence="13" type="ORF">WH47_04901</name>
</gene>
<dbReference type="SUPFAM" id="SSF82185">
    <property type="entry name" value="Histone H3 K4-specific methyltransferase SET7/9 N-terminal domain"/>
    <property type="match status" value="2"/>
</dbReference>
<feature type="compositionally biased region" description="Low complexity" evidence="11">
    <location>
        <begin position="31"/>
        <end position="43"/>
    </location>
</feature>
<feature type="compositionally biased region" description="Basic and acidic residues" evidence="11">
    <location>
        <begin position="231"/>
        <end position="241"/>
    </location>
</feature>
<evidence type="ECO:0000256" key="7">
    <source>
        <dbReference type="ARBA" id="ARBA00022737"/>
    </source>
</evidence>
<feature type="compositionally biased region" description="Low complexity" evidence="11">
    <location>
        <begin position="755"/>
        <end position="778"/>
    </location>
</feature>
<dbReference type="OrthoDB" id="284854at2759"/>
<dbReference type="PANTHER" id="PTHR23085:SF16">
    <property type="entry name" value="GH28348P"/>
    <property type="match status" value="1"/>
</dbReference>
<dbReference type="FunFam" id="2.20.110.10:FF:000013">
    <property type="entry name" value="Putative Junctophilin-1"/>
    <property type="match status" value="1"/>
</dbReference>
<evidence type="ECO:0000256" key="11">
    <source>
        <dbReference type="SAM" id="MobiDB-lite"/>
    </source>
</evidence>
<feature type="compositionally biased region" description="Polar residues" evidence="11">
    <location>
        <begin position="515"/>
        <end position="528"/>
    </location>
</feature>
<protein>
    <submittedName>
        <fullName evidence="13">Junctophilin-3</fullName>
    </submittedName>
</protein>
<dbReference type="Gene3D" id="2.20.110.10">
    <property type="entry name" value="Histone H3 K4-specific methyltransferase SET7/9 N-terminal domain"/>
    <property type="match status" value="4"/>
</dbReference>
<feature type="compositionally biased region" description="Low complexity" evidence="11">
    <location>
        <begin position="529"/>
        <end position="540"/>
    </location>
</feature>
<feature type="compositionally biased region" description="Polar residues" evidence="11">
    <location>
        <begin position="789"/>
        <end position="815"/>
    </location>
</feature>
<feature type="compositionally biased region" description="Polar residues" evidence="11">
    <location>
        <begin position="841"/>
        <end position="857"/>
    </location>
</feature>
<comment type="subcellular location">
    <subcellularLocation>
        <location evidence="3">Cell membrane</location>
    </subcellularLocation>
    <subcellularLocation>
        <location evidence="2">Endomembrane system</location>
        <topology evidence="2">Peripheral membrane protein</topology>
    </subcellularLocation>
    <subcellularLocation>
        <location evidence="1">Endoplasmic reticulum membrane</location>
        <topology evidence="1">Single-pass type IV membrane protein</topology>
    </subcellularLocation>
</comment>